<accession>A0A2T5MJV1</accession>
<dbReference type="Pfam" id="PF00023">
    <property type="entry name" value="Ank"/>
    <property type="match status" value="1"/>
</dbReference>
<comment type="caution">
    <text evidence="3">The sequence shown here is derived from an EMBL/GenBank/DDBJ whole genome shotgun (WGS) entry which is preliminary data.</text>
</comment>
<feature type="chain" id="PRO_5015700044" description="Ankyrin repeat domain-containing protein" evidence="2">
    <location>
        <begin position="25"/>
        <end position="436"/>
    </location>
</feature>
<evidence type="ECO:0000313" key="3">
    <source>
        <dbReference type="EMBL" id="PTU32845.1"/>
    </source>
</evidence>
<protein>
    <recommendedName>
        <fullName evidence="5">Ankyrin repeat domain-containing protein</fullName>
    </recommendedName>
</protein>
<sequence>MGPRGKTVLMMAALVLCHGNPAVAGDQSLAGLRGQLVDADTGAPVPHALVAVQWITERMQGSTRYLRCLHGDLAETTADGSFVIPAWTISPPLKDESIKNPQWTAYFPGYLTTTETIESTDARKYPIRRFPDGGRKNPEYYLRYLLASTQNLRFSGPQLNGCVRIDMTFGKLAPNTSARFQSALLAAGEPLPTSPYEHYLLTSLKATLGAISSGYYREAPPPNIDVRKIAPSDRVDHVSWDNGRAKVAHFVATGPGALPEPTRFAIFCSQGMDKDCDINARRADGNTLLMDSVVGDADYVQQLLKMGANPGIENQWTQQNALSVLLKRMYEFSQSGSPQYPSPGYVPPSWDSARKVLDLLVADPRTRITPSIRKELNDGGNWGLAKPQWKPYGWNIPVKGPVRDFFQYAYERIKSLPDSDESPGPSEEIRDKTPWK</sequence>
<evidence type="ECO:0000256" key="1">
    <source>
        <dbReference type="SAM" id="MobiDB-lite"/>
    </source>
</evidence>
<dbReference type="AlphaFoldDB" id="A0A2T5MJV1"/>
<feature type="region of interest" description="Disordered" evidence="1">
    <location>
        <begin position="416"/>
        <end position="436"/>
    </location>
</feature>
<name>A0A2T5MJV1_9GAMM</name>
<dbReference type="SUPFAM" id="SSF48403">
    <property type="entry name" value="Ankyrin repeat"/>
    <property type="match status" value="1"/>
</dbReference>
<dbReference type="InterPro" id="IPR002110">
    <property type="entry name" value="Ankyrin_rpt"/>
</dbReference>
<feature type="compositionally biased region" description="Basic and acidic residues" evidence="1">
    <location>
        <begin position="427"/>
        <end position="436"/>
    </location>
</feature>
<feature type="signal peptide" evidence="2">
    <location>
        <begin position="1"/>
        <end position="24"/>
    </location>
</feature>
<organism evidence="3 4">
    <name type="scientific">Stenotrophobium rhamnosiphilum</name>
    <dbReference type="NCBI Taxonomy" id="2029166"/>
    <lineage>
        <taxon>Bacteria</taxon>
        <taxon>Pseudomonadati</taxon>
        <taxon>Pseudomonadota</taxon>
        <taxon>Gammaproteobacteria</taxon>
        <taxon>Nevskiales</taxon>
        <taxon>Nevskiaceae</taxon>
        <taxon>Stenotrophobium</taxon>
    </lineage>
</organism>
<reference evidence="3 4" key="1">
    <citation type="submission" date="2018-04" db="EMBL/GenBank/DDBJ databases">
        <title>Novel species isolated from glacier.</title>
        <authorList>
            <person name="Liu Q."/>
            <person name="Xin Y.-H."/>
        </authorList>
    </citation>
    <scope>NUCLEOTIDE SEQUENCE [LARGE SCALE GENOMIC DNA]</scope>
    <source>
        <strain evidence="3 4">GT1R17</strain>
    </source>
</reference>
<dbReference type="EMBL" id="QANS01000001">
    <property type="protein sequence ID" value="PTU32845.1"/>
    <property type="molecule type" value="Genomic_DNA"/>
</dbReference>
<dbReference type="InterPro" id="IPR036770">
    <property type="entry name" value="Ankyrin_rpt-contain_sf"/>
</dbReference>
<evidence type="ECO:0000256" key="2">
    <source>
        <dbReference type="SAM" id="SignalP"/>
    </source>
</evidence>
<dbReference type="Proteomes" id="UP000244248">
    <property type="component" value="Unassembled WGS sequence"/>
</dbReference>
<keyword evidence="4" id="KW-1185">Reference proteome</keyword>
<proteinExistence type="predicted"/>
<gene>
    <name evidence="3" type="ORF">CJD38_01660</name>
</gene>
<keyword evidence="2" id="KW-0732">Signal</keyword>
<evidence type="ECO:0000313" key="4">
    <source>
        <dbReference type="Proteomes" id="UP000244248"/>
    </source>
</evidence>
<evidence type="ECO:0008006" key="5">
    <source>
        <dbReference type="Google" id="ProtNLM"/>
    </source>
</evidence>